<gene>
    <name evidence="1" type="ORF">AW09_003405</name>
</gene>
<evidence type="ECO:0000313" key="1">
    <source>
        <dbReference type="EMBL" id="KFB71461.1"/>
    </source>
</evidence>
<sequence>MIQCDLQAGLQLFCLQGAGIFRAARQIGVDPLDLLARQLPVAGQLLQLVAALALRELGFTQLPFRSLELLALVLQRLLGLFEPPLRRIDQRLQFLHLLALPIDGCVGDVQAFALALFLGGHFGQAGVDLRLPLMESFAGLRKLQCADLQRVCPALQSSHLLARFVQAVLHVGEAPLDFAKARLRLHDVFLTLGNHRRQCVDLALAFEQAMPIVVRRKQRHTLPADDVAAGGDATGARRQAVAARQCSRQIGSAVHLAKPVGKNRRQCRIGATNSRQQQFVGRQRRRSYSVQRQQQGQFASRPILAPRRIGGSGGQGGQAFAQDGFDGILPAGFDLQCFPQRFAVLQAMPAQPVVELAVGLQPLLQLLQCHPAGLRLGTFPLRVLHLSQNRTPLLLETRQFILLSLLNLQCLGNTLAQVGKLLLLGGKIDSLGNQQRRAFDCQTFAAAGDPLQRTQRMPTIRLFDVQALFGLGHLGTLAIDRRQRSSVPFLGQRQALLARIQAKLAVFDTFVGKRQQILPAFLFVRQLAGLCLPMRPVFGQLRQPCFILAP</sequence>
<proteinExistence type="predicted"/>
<accession>A0A080LSQ7</accession>
<comment type="caution">
    <text evidence="1">The sequence shown here is derived from an EMBL/GenBank/DDBJ whole genome shotgun (WGS) entry which is preliminary data.</text>
</comment>
<evidence type="ECO:0000313" key="2">
    <source>
        <dbReference type="Proteomes" id="UP000020077"/>
    </source>
</evidence>
<dbReference type="EMBL" id="JDVG02000541">
    <property type="protein sequence ID" value="KFB71461.1"/>
    <property type="molecule type" value="Genomic_DNA"/>
</dbReference>
<protein>
    <submittedName>
        <fullName evidence="1">Uncharacterized protein</fullName>
    </submittedName>
</protein>
<dbReference type="Proteomes" id="UP000020077">
    <property type="component" value="Unassembled WGS sequence"/>
</dbReference>
<organism evidence="1 2">
    <name type="scientific">Candidatus Accumulibacter phosphatis</name>
    <dbReference type="NCBI Taxonomy" id="327160"/>
    <lineage>
        <taxon>Bacteria</taxon>
        <taxon>Pseudomonadati</taxon>
        <taxon>Pseudomonadota</taxon>
        <taxon>Betaproteobacteria</taxon>
        <taxon>Candidatus Accumulibacter</taxon>
    </lineage>
</organism>
<reference evidence="1 2" key="1">
    <citation type="submission" date="2014-02" db="EMBL/GenBank/DDBJ databases">
        <title>Expanding our view of genomic diversity in Candidatus Accumulibacter clades.</title>
        <authorList>
            <person name="Skennerton C.T."/>
            <person name="Barr J.J."/>
            <person name="Slater F.R."/>
            <person name="Bond P.L."/>
            <person name="Tyson G.W."/>
        </authorList>
    </citation>
    <scope>NUCLEOTIDE SEQUENCE [LARGE SCALE GENOMIC DNA]</scope>
    <source>
        <strain evidence="2">BA-91</strain>
    </source>
</reference>
<dbReference type="AlphaFoldDB" id="A0A080LSQ7"/>
<name>A0A080LSQ7_9PROT</name>